<dbReference type="EMBL" id="VULX01000012">
    <property type="protein sequence ID" value="MSR91603.1"/>
    <property type="molecule type" value="Genomic_DNA"/>
</dbReference>
<reference evidence="2 3" key="1">
    <citation type="submission" date="2019-08" db="EMBL/GenBank/DDBJ databases">
        <title>In-depth cultivation of the pig gut microbiome towards novel bacterial diversity and tailored functional studies.</title>
        <authorList>
            <person name="Wylensek D."/>
            <person name="Hitch T.C.A."/>
            <person name="Clavel T."/>
        </authorList>
    </citation>
    <scope>NUCLEOTIDE SEQUENCE [LARGE SCALE GENOMIC DNA]</scope>
    <source>
        <strain evidence="2 3">WCA-383-APC-5B</strain>
    </source>
</reference>
<evidence type="ECO:0000256" key="1">
    <source>
        <dbReference type="SAM" id="Coils"/>
    </source>
</evidence>
<keyword evidence="3" id="KW-1185">Reference proteome</keyword>
<accession>A0A7X2MYU2</accession>
<dbReference type="NCBIfam" id="NF033679">
    <property type="entry name" value="DNRLRE_dom"/>
    <property type="match status" value="1"/>
</dbReference>
<feature type="coiled-coil region" evidence="1">
    <location>
        <begin position="259"/>
        <end position="293"/>
    </location>
</feature>
<keyword evidence="1" id="KW-0175">Coiled coil</keyword>
<organism evidence="2 3">
    <name type="scientific">Inconstantimicrobium porci</name>
    <dbReference type="NCBI Taxonomy" id="2652291"/>
    <lineage>
        <taxon>Bacteria</taxon>
        <taxon>Bacillati</taxon>
        <taxon>Bacillota</taxon>
        <taxon>Clostridia</taxon>
        <taxon>Eubacteriales</taxon>
        <taxon>Clostridiaceae</taxon>
        <taxon>Inconstantimicrobium</taxon>
    </lineage>
</organism>
<evidence type="ECO:0000313" key="2">
    <source>
        <dbReference type="EMBL" id="MSR91603.1"/>
    </source>
</evidence>
<dbReference type="AlphaFoldDB" id="A0A7X2MYU2"/>
<gene>
    <name evidence="2" type="ORF">FYJ33_09330</name>
</gene>
<dbReference type="Proteomes" id="UP000460287">
    <property type="component" value="Unassembled WGS sequence"/>
</dbReference>
<sequence>MIKSNKIPCEFSSFIDKLQPGRNYSNYKIVSIGNTNETSLGYHSFKTLLSFNTGTIDKNQIINAYLSIFIRKVETAGHASCNIGLYIGNDFEDYETITWTTLKTDDPTAILSISIPSHITNSLVRINITKLIKNHSKNLETLNLVLFPANYDEKYAVILSSANAKNPPFIEFQLKDSEIEDEMELTNDKNTPDSADVRYSTLLSKINNHESMIIDMHNNMTTIMNNLMENRKQSSNIDSTIKSISNSINITNSNTTKIYDALLERLNNNETLIKDIQNNINRILDKLTELNNIFTLINHESDTSSSGSAFPDEKFTEITAKLDETRSSLDKLKSLLSTLSIQNIE</sequence>
<dbReference type="RefSeq" id="WP_154531497.1">
    <property type="nucleotide sequence ID" value="NZ_JAQXTV010000061.1"/>
</dbReference>
<evidence type="ECO:0000313" key="3">
    <source>
        <dbReference type="Proteomes" id="UP000460287"/>
    </source>
</evidence>
<name>A0A7X2MYU2_9CLOT</name>
<comment type="caution">
    <text evidence="2">The sequence shown here is derived from an EMBL/GenBank/DDBJ whole genome shotgun (WGS) entry which is preliminary data.</text>
</comment>
<proteinExistence type="predicted"/>
<protein>
    <submittedName>
        <fullName evidence="2">DNRLRE domain-containing protein</fullName>
    </submittedName>
</protein>